<organism evidence="2 3">
    <name type="scientific">Rhizopus stolonifer</name>
    <name type="common">Rhizopus nigricans</name>
    <dbReference type="NCBI Taxonomy" id="4846"/>
    <lineage>
        <taxon>Eukaryota</taxon>
        <taxon>Fungi</taxon>
        <taxon>Fungi incertae sedis</taxon>
        <taxon>Mucoromycota</taxon>
        <taxon>Mucoromycotina</taxon>
        <taxon>Mucoromycetes</taxon>
        <taxon>Mucorales</taxon>
        <taxon>Mucorineae</taxon>
        <taxon>Rhizopodaceae</taxon>
        <taxon>Rhizopus</taxon>
    </lineage>
</organism>
<dbReference type="OrthoDB" id="418169at2759"/>
<dbReference type="AlphaFoldDB" id="A0A367JW01"/>
<dbReference type="PANTHER" id="PTHR43991:SF9">
    <property type="entry name" value="DUF2415 DOMAIN-CONTAINING PROTEIN"/>
    <property type="match status" value="1"/>
</dbReference>
<name>A0A367JW01_RHIST</name>
<evidence type="ECO:0000256" key="1">
    <source>
        <dbReference type="SAM" id="MobiDB-lite"/>
    </source>
</evidence>
<feature type="region of interest" description="Disordered" evidence="1">
    <location>
        <begin position="29"/>
        <end position="49"/>
    </location>
</feature>
<reference evidence="2 3" key="1">
    <citation type="journal article" date="2018" name="G3 (Bethesda)">
        <title>Phylogenetic and Phylogenomic Definition of Rhizopus Species.</title>
        <authorList>
            <person name="Gryganskyi A.P."/>
            <person name="Golan J."/>
            <person name="Dolatabadi S."/>
            <person name="Mondo S."/>
            <person name="Robb S."/>
            <person name="Idnurm A."/>
            <person name="Muszewska A."/>
            <person name="Steczkiewicz K."/>
            <person name="Masonjones S."/>
            <person name="Liao H.L."/>
            <person name="Gajdeczka M.T."/>
            <person name="Anike F."/>
            <person name="Vuek A."/>
            <person name="Anishchenko I.M."/>
            <person name="Voigt K."/>
            <person name="de Hoog G.S."/>
            <person name="Smith M.E."/>
            <person name="Heitman J."/>
            <person name="Vilgalys R."/>
            <person name="Stajich J.E."/>
        </authorList>
    </citation>
    <scope>NUCLEOTIDE SEQUENCE [LARGE SCALE GENOMIC DNA]</scope>
    <source>
        <strain evidence="2 3">LSU 92-RS-03</strain>
    </source>
</reference>
<dbReference type="SUPFAM" id="SSF50978">
    <property type="entry name" value="WD40 repeat-like"/>
    <property type="match status" value="1"/>
</dbReference>
<evidence type="ECO:0000313" key="3">
    <source>
        <dbReference type="Proteomes" id="UP000253551"/>
    </source>
</evidence>
<dbReference type="InterPro" id="IPR036322">
    <property type="entry name" value="WD40_repeat_dom_sf"/>
</dbReference>
<keyword evidence="3" id="KW-1185">Reference proteome</keyword>
<dbReference type="Gene3D" id="2.130.10.10">
    <property type="entry name" value="YVTN repeat-like/Quinoprotein amine dehydrogenase"/>
    <property type="match status" value="1"/>
</dbReference>
<accession>A0A367JW01</accession>
<protein>
    <submittedName>
        <fullName evidence="2">Uncharacterized protein</fullName>
    </submittedName>
</protein>
<comment type="caution">
    <text evidence="2">The sequence shown here is derived from an EMBL/GenBank/DDBJ whole genome shotgun (WGS) entry which is preliminary data.</text>
</comment>
<feature type="region of interest" description="Disordered" evidence="1">
    <location>
        <begin position="156"/>
        <end position="197"/>
    </location>
</feature>
<gene>
    <name evidence="2" type="ORF">CU098_002642</name>
</gene>
<dbReference type="InterPro" id="IPR015943">
    <property type="entry name" value="WD40/YVTN_repeat-like_dom_sf"/>
</dbReference>
<dbReference type="PANTHER" id="PTHR43991">
    <property type="entry name" value="WD REPEAT PROTEIN (AFU_ORTHOLOGUE AFUA_8G05640)-RELATED"/>
    <property type="match status" value="1"/>
</dbReference>
<proteinExistence type="predicted"/>
<feature type="compositionally biased region" description="Polar residues" evidence="1">
    <location>
        <begin position="171"/>
        <end position="186"/>
    </location>
</feature>
<dbReference type="Proteomes" id="UP000253551">
    <property type="component" value="Unassembled WGS sequence"/>
</dbReference>
<sequence>MATNEEKLLEVIATDDDDAESDYSLDYEYIGPREPNYRDDQDADSDCSDLSDRSCHNGFDMWDEDPYSTNDFTWESNDMKLTSFIKNRKKILNLSTPWNKSSFYKKEKGWPLQLPYSSSTTNHDQSASSLCLVLSDYGIKEKLHAIYRDRIIECGNPTNRNTIQPEKKPENTTWLESEQHQQQAKNNDTHCKSTSSSSSSLFYETHASVSHLPSTQPTMHSKDSVDTLNFFPYTKYIKRSQFPITCSQDAYLPLSFEPLCLAEKYGYMAIGGLEGEFEVYCSMDDQPVKIWGTKFKGKNDVMLMTNAIQIVRLKSDQEYKHLLIACMNDAGVLIYELPKHSNHSTVTLLHHIRSFDRVPINDAKLSPDGQHLICVGDDACLFHLTMGYSNNQFSFTSPKKTVIPNCLLSNVSGPYSSQHLSWSKSSLYFAHTSDTHPFVLVWRTFPTLEMLYRIDSGGYTYAVEFHPEYEGMLAFTNRYGYLHTVDLTQAVSLHQPDKIVSVDQPIHTCNPSCLSHTNEPIYHTMDLTARQEITMVSFRGQENRKLRILAKINGIQWSKDGKYLYVSTKKRILAYRFMKSFSCVDTLEKMACSSTLTIMEQYSKKRKRQDQWQAKKRQRWQEKWSQVPEFLKERTIADCHDLASH</sequence>
<dbReference type="EMBL" id="PJQM01002592">
    <property type="protein sequence ID" value="RCH94172.1"/>
    <property type="molecule type" value="Genomic_DNA"/>
</dbReference>
<evidence type="ECO:0000313" key="2">
    <source>
        <dbReference type="EMBL" id="RCH94172.1"/>
    </source>
</evidence>